<organism evidence="1 2">
    <name type="scientific">Oryzias melastigma</name>
    <name type="common">Marine medaka</name>
    <dbReference type="NCBI Taxonomy" id="30732"/>
    <lineage>
        <taxon>Eukaryota</taxon>
        <taxon>Metazoa</taxon>
        <taxon>Chordata</taxon>
        <taxon>Craniata</taxon>
        <taxon>Vertebrata</taxon>
        <taxon>Euteleostomi</taxon>
        <taxon>Actinopterygii</taxon>
        <taxon>Neopterygii</taxon>
        <taxon>Teleostei</taxon>
        <taxon>Neoteleostei</taxon>
        <taxon>Acanthomorphata</taxon>
        <taxon>Ovalentaria</taxon>
        <taxon>Atherinomorphae</taxon>
        <taxon>Beloniformes</taxon>
        <taxon>Adrianichthyidae</taxon>
        <taxon>Oryziinae</taxon>
        <taxon>Oryzias</taxon>
    </lineage>
</organism>
<dbReference type="EMBL" id="WKFB01000218">
    <property type="protein sequence ID" value="KAF6731092.1"/>
    <property type="molecule type" value="Genomic_DNA"/>
</dbReference>
<evidence type="ECO:0000313" key="2">
    <source>
        <dbReference type="Proteomes" id="UP000646548"/>
    </source>
</evidence>
<reference evidence="1" key="1">
    <citation type="journal article" name="BMC Genomics">
        <title>Long-read sequencing and de novo genome assembly of marine medaka (Oryzias melastigma).</title>
        <authorList>
            <person name="Liang P."/>
            <person name="Saqib H.S.A."/>
            <person name="Ni X."/>
            <person name="Shen Y."/>
        </authorList>
    </citation>
    <scope>NUCLEOTIDE SEQUENCE</scope>
    <source>
        <strain evidence="1">Bigg-433</strain>
    </source>
</reference>
<accession>A0A834CER4</accession>
<comment type="caution">
    <text evidence="1">The sequence shown here is derived from an EMBL/GenBank/DDBJ whole genome shotgun (WGS) entry which is preliminary data.</text>
</comment>
<proteinExistence type="predicted"/>
<dbReference type="Proteomes" id="UP000646548">
    <property type="component" value="Unassembled WGS sequence"/>
</dbReference>
<evidence type="ECO:0000313" key="1">
    <source>
        <dbReference type="EMBL" id="KAF6731092.1"/>
    </source>
</evidence>
<name>A0A834CER4_ORYME</name>
<dbReference type="AlphaFoldDB" id="A0A834CER4"/>
<sequence length="123" mass="12936">MSVRLYAQCEEVLPVHLHCPDTAPTRAPDGGGNLNAAPVTSAAYQQAAAHSRTLTHCHSDTHTHRWNDGSGEKIKSCAGACACVRVDVRATEQAGLQTHSLPAGRAVGTESCAAVLINDLKPR</sequence>
<gene>
    <name evidence="1" type="ORF">FQA47_006714</name>
</gene>
<protein>
    <submittedName>
        <fullName evidence="1">Uncharacterized protein</fullName>
    </submittedName>
</protein>